<name>A0A2S2NA56_SCHGA</name>
<dbReference type="AlphaFoldDB" id="A0A2S2NA56"/>
<accession>A0A2S2NA56</accession>
<protein>
    <submittedName>
        <fullName evidence="1">Uncharacterized protein</fullName>
    </submittedName>
</protein>
<organism evidence="1">
    <name type="scientific">Schizaphis graminum</name>
    <name type="common">Green bug aphid</name>
    <dbReference type="NCBI Taxonomy" id="13262"/>
    <lineage>
        <taxon>Eukaryota</taxon>
        <taxon>Metazoa</taxon>
        <taxon>Ecdysozoa</taxon>
        <taxon>Arthropoda</taxon>
        <taxon>Hexapoda</taxon>
        <taxon>Insecta</taxon>
        <taxon>Pterygota</taxon>
        <taxon>Neoptera</taxon>
        <taxon>Paraneoptera</taxon>
        <taxon>Hemiptera</taxon>
        <taxon>Sternorrhyncha</taxon>
        <taxon>Aphidomorpha</taxon>
        <taxon>Aphidoidea</taxon>
        <taxon>Aphididae</taxon>
        <taxon>Aphidini</taxon>
        <taxon>Schizaphis</taxon>
    </lineage>
</organism>
<proteinExistence type="predicted"/>
<gene>
    <name evidence="1" type="ORF">g.80578</name>
</gene>
<reference evidence="1" key="1">
    <citation type="submission" date="2018-04" db="EMBL/GenBank/DDBJ databases">
        <title>Transcriptome of Schizaphis graminum biotype I.</title>
        <authorList>
            <person name="Scully E.D."/>
            <person name="Geib S.M."/>
            <person name="Palmer N.A."/>
            <person name="Koch K."/>
            <person name="Bradshaw J."/>
            <person name="Heng-Moss T."/>
            <person name="Sarath G."/>
        </authorList>
    </citation>
    <scope>NUCLEOTIDE SEQUENCE</scope>
</reference>
<evidence type="ECO:0000313" key="1">
    <source>
        <dbReference type="EMBL" id="MBY13988.1"/>
    </source>
</evidence>
<sequence>MNNAGIRQPTDCSISTLNKFKNNVSGTTNCSENIIHKPPRFADKFIKISSVRYKPEKIYTKQCPGSKPICERTQCQNSTRLINRHTYKISQGQSSNSTMKCPYTCID</sequence>
<dbReference type="EMBL" id="GGMR01001369">
    <property type="protein sequence ID" value="MBY13988.1"/>
    <property type="molecule type" value="Transcribed_RNA"/>
</dbReference>